<organism evidence="4 5">
    <name type="scientific">Phytohabitans aurantiacus</name>
    <dbReference type="NCBI Taxonomy" id="3016789"/>
    <lineage>
        <taxon>Bacteria</taxon>
        <taxon>Bacillati</taxon>
        <taxon>Actinomycetota</taxon>
        <taxon>Actinomycetes</taxon>
        <taxon>Micromonosporales</taxon>
        <taxon>Micromonosporaceae</taxon>
    </lineage>
</organism>
<name>A0ABQ5QR72_9ACTN</name>
<dbReference type="SUPFAM" id="SSF50370">
    <property type="entry name" value="Ricin B-like lectins"/>
    <property type="match status" value="1"/>
</dbReference>
<dbReference type="Pfam" id="PF00722">
    <property type="entry name" value="Glyco_hydro_16"/>
    <property type="match status" value="1"/>
</dbReference>
<evidence type="ECO:0000313" key="4">
    <source>
        <dbReference type="EMBL" id="GLH96472.1"/>
    </source>
</evidence>
<comment type="similarity">
    <text evidence="1">Belongs to the glycosyl hydrolase 16 family.</text>
</comment>
<reference evidence="4" key="1">
    <citation type="submission" date="2022-12" db="EMBL/GenBank/DDBJ databases">
        <title>New Phytohabitans aurantiacus sp. RD004123 nov., an actinomycete isolated from soil.</title>
        <authorList>
            <person name="Triningsih D.W."/>
            <person name="Harunari E."/>
            <person name="Igarashi Y."/>
        </authorList>
    </citation>
    <scope>NUCLEOTIDE SEQUENCE</scope>
    <source>
        <strain evidence="4">RD004123</strain>
    </source>
</reference>
<evidence type="ECO:0000259" key="3">
    <source>
        <dbReference type="PROSITE" id="PS51762"/>
    </source>
</evidence>
<dbReference type="CDD" id="cd00413">
    <property type="entry name" value="Glyco_hydrolase_16"/>
    <property type="match status" value="1"/>
</dbReference>
<dbReference type="Pfam" id="PF14200">
    <property type="entry name" value="RicinB_lectin_2"/>
    <property type="match status" value="1"/>
</dbReference>
<evidence type="ECO:0000313" key="5">
    <source>
        <dbReference type="Proteomes" id="UP001144280"/>
    </source>
</evidence>
<gene>
    <name evidence="4" type="ORF">Pa4123_17460</name>
</gene>
<dbReference type="InterPro" id="IPR050546">
    <property type="entry name" value="Glycosyl_Hydrlase_16"/>
</dbReference>
<proteinExistence type="inferred from homology"/>
<feature type="signal peptide" evidence="2">
    <location>
        <begin position="1"/>
        <end position="37"/>
    </location>
</feature>
<dbReference type="Gene3D" id="2.80.10.50">
    <property type="match status" value="1"/>
</dbReference>
<dbReference type="PROSITE" id="PS51762">
    <property type="entry name" value="GH16_2"/>
    <property type="match status" value="1"/>
</dbReference>
<protein>
    <recommendedName>
        <fullName evidence="3">GH16 domain-containing protein</fullName>
    </recommendedName>
</protein>
<dbReference type="InterPro" id="IPR013320">
    <property type="entry name" value="ConA-like_dom_sf"/>
</dbReference>
<dbReference type="Proteomes" id="UP001144280">
    <property type="component" value="Unassembled WGS sequence"/>
</dbReference>
<evidence type="ECO:0000256" key="2">
    <source>
        <dbReference type="SAM" id="SignalP"/>
    </source>
</evidence>
<sequence length="424" mass="47542">MSTAWPYGRRLLRSAAVWPLLAAAAIFCISSAPPAMAADVPPNPLQKPGWTLDRHDEFNGSLDGSLWITNYLESRTPEWRSRARYHFRDNALVLRIDDDQPTYYSDGNPMKVSSIQTGQMVGLHQTSPFDHSIPTVFKYAPQYGYFEIRAKSTARQGMHTAFWTVGRQDTASQRAEIDVMEHAPGRHGLRSFFYNLHKWSDPSLPELEQTIPVNFDVTSDFHIYALEWTPTQIKLYVDNVLTNTINASPAYASAFLLGIYQNAGWNGTVNPNDPQPKEFVVDYFRAYKRADTGGGLVSGATYKLRNAATGTYLDSEGNGALTVAAATSYDDQDWVVTQQSGGWTVRNVRTGRYYLDTDATNSRIIWNNGEIVADSLWNPESTASGFRLDNSRSDRAYMYATSAGEVKWNTGATDNSTVWVFERK</sequence>
<dbReference type="PANTHER" id="PTHR10963:SF55">
    <property type="entry name" value="GLYCOSIDE HYDROLASE FAMILY 16 PROTEIN"/>
    <property type="match status" value="1"/>
</dbReference>
<evidence type="ECO:0000256" key="1">
    <source>
        <dbReference type="ARBA" id="ARBA00006865"/>
    </source>
</evidence>
<comment type="caution">
    <text evidence="4">The sequence shown here is derived from an EMBL/GenBank/DDBJ whole genome shotgun (WGS) entry which is preliminary data.</text>
</comment>
<feature type="chain" id="PRO_5046024333" description="GH16 domain-containing protein" evidence="2">
    <location>
        <begin position="38"/>
        <end position="424"/>
    </location>
</feature>
<keyword evidence="5" id="KW-1185">Reference proteome</keyword>
<dbReference type="Gene3D" id="2.60.120.200">
    <property type="match status" value="1"/>
</dbReference>
<dbReference type="RefSeq" id="WP_281893699.1">
    <property type="nucleotide sequence ID" value="NZ_BSDI01000007.1"/>
</dbReference>
<dbReference type="InterPro" id="IPR000757">
    <property type="entry name" value="Beta-glucanase-like"/>
</dbReference>
<accession>A0ABQ5QR72</accession>
<keyword evidence="2" id="KW-0732">Signal</keyword>
<dbReference type="PANTHER" id="PTHR10963">
    <property type="entry name" value="GLYCOSYL HYDROLASE-RELATED"/>
    <property type="match status" value="1"/>
</dbReference>
<feature type="domain" description="GH16" evidence="3">
    <location>
        <begin position="33"/>
        <end position="292"/>
    </location>
</feature>
<dbReference type="SUPFAM" id="SSF49899">
    <property type="entry name" value="Concanavalin A-like lectins/glucanases"/>
    <property type="match status" value="1"/>
</dbReference>
<dbReference type="InterPro" id="IPR000772">
    <property type="entry name" value="Ricin_B_lectin"/>
</dbReference>
<dbReference type="EMBL" id="BSDI01000007">
    <property type="protein sequence ID" value="GLH96472.1"/>
    <property type="molecule type" value="Genomic_DNA"/>
</dbReference>
<dbReference type="InterPro" id="IPR035992">
    <property type="entry name" value="Ricin_B-like_lectins"/>
</dbReference>